<dbReference type="EMBL" id="CM001403">
    <property type="protein sequence ID" value="EHQ30964.1"/>
    <property type="molecule type" value="Genomic_DNA"/>
</dbReference>
<organism evidence="1 2">
    <name type="scientific">Mucilaginibacter paludis DSM 18603</name>
    <dbReference type="NCBI Taxonomy" id="714943"/>
    <lineage>
        <taxon>Bacteria</taxon>
        <taxon>Pseudomonadati</taxon>
        <taxon>Bacteroidota</taxon>
        <taxon>Sphingobacteriia</taxon>
        <taxon>Sphingobacteriales</taxon>
        <taxon>Sphingobacteriaceae</taxon>
        <taxon>Mucilaginibacter</taxon>
    </lineage>
</organism>
<protein>
    <submittedName>
        <fullName evidence="1">Uncharacterized protein</fullName>
    </submittedName>
</protein>
<reference evidence="1" key="1">
    <citation type="submission" date="2011-09" db="EMBL/GenBank/DDBJ databases">
        <title>The permanent draft genome of Mucilaginibacter paludis DSM 18603.</title>
        <authorList>
            <consortium name="US DOE Joint Genome Institute (JGI-PGF)"/>
            <person name="Lucas S."/>
            <person name="Han J."/>
            <person name="Lapidus A."/>
            <person name="Bruce D."/>
            <person name="Goodwin L."/>
            <person name="Pitluck S."/>
            <person name="Peters L."/>
            <person name="Kyrpides N."/>
            <person name="Mavromatis K."/>
            <person name="Ivanova N."/>
            <person name="Mikhailova N."/>
            <person name="Held B."/>
            <person name="Detter J.C."/>
            <person name="Tapia R."/>
            <person name="Han C."/>
            <person name="Land M."/>
            <person name="Hauser L."/>
            <person name="Markowitz V."/>
            <person name="Cheng J.-F."/>
            <person name="Hugenholtz P."/>
            <person name="Woyke T."/>
            <person name="Wu D."/>
            <person name="Tindall B."/>
            <person name="Brambilla E."/>
            <person name="Klenk H.-P."/>
            <person name="Eisen J.A."/>
        </authorList>
    </citation>
    <scope>NUCLEOTIDE SEQUENCE [LARGE SCALE GENOMIC DNA]</scope>
    <source>
        <strain evidence="1">DSM 18603</strain>
    </source>
</reference>
<name>H1Y605_9SPHI</name>
<accession>H1Y605</accession>
<evidence type="ECO:0000313" key="1">
    <source>
        <dbReference type="EMBL" id="EHQ30964.1"/>
    </source>
</evidence>
<evidence type="ECO:0000313" key="2">
    <source>
        <dbReference type="Proteomes" id="UP000002774"/>
    </source>
</evidence>
<dbReference type="RefSeq" id="WP_008513066.1">
    <property type="nucleotide sequence ID" value="NZ_CM001403.1"/>
</dbReference>
<dbReference type="HOGENOM" id="CLU_1633538_0_0_10"/>
<proteinExistence type="predicted"/>
<dbReference type="STRING" id="714943.Mucpa_6915"/>
<sequence>MISLHEFKTGLAVIVMTASITLDACTKKKDCCAVADMHMDFDTRYKNGTSVFDTSASGHLTQDSIQIYYLTEGKYNLVQHTGYDASEGFLLLKEAGLPPQYTIRLILSDHTDSNNFSYTLMRYGSLKTDTIQAVIQNHVKQKIWLNSKQITVTGKPYINTLK</sequence>
<dbReference type="AlphaFoldDB" id="H1Y605"/>
<gene>
    <name evidence="1" type="ORF">Mucpa_6915</name>
</gene>
<dbReference type="Proteomes" id="UP000002774">
    <property type="component" value="Chromosome"/>
</dbReference>
<keyword evidence="2" id="KW-1185">Reference proteome</keyword>